<accession>A0ABT1R1I0</accession>
<keyword evidence="3" id="KW-0378">Hydrolase</keyword>
<evidence type="ECO:0000313" key="3">
    <source>
        <dbReference type="EMBL" id="MCQ4629030.1"/>
    </source>
</evidence>
<dbReference type="GO" id="GO:0016787">
    <property type="term" value="F:hydrolase activity"/>
    <property type="evidence" value="ECO:0007669"/>
    <property type="project" value="UniProtKB-KW"/>
</dbReference>
<keyword evidence="1" id="KW-0812">Transmembrane</keyword>
<feature type="domain" description="AB hydrolase-1" evidence="2">
    <location>
        <begin position="62"/>
        <end position="289"/>
    </location>
</feature>
<evidence type="ECO:0000256" key="1">
    <source>
        <dbReference type="SAM" id="Phobius"/>
    </source>
</evidence>
<evidence type="ECO:0000259" key="2">
    <source>
        <dbReference type="Pfam" id="PF12697"/>
    </source>
</evidence>
<reference evidence="3" key="1">
    <citation type="submission" date="2021-07" db="EMBL/GenBank/DDBJ databases">
        <title>Shinella sp. nov., a novel member of the genus Shinella from water.</title>
        <authorList>
            <person name="Deng Y."/>
        </authorList>
    </citation>
    <scope>NUCLEOTIDE SEQUENCE</scope>
    <source>
        <strain evidence="3">CPCC 100929</strain>
    </source>
</reference>
<dbReference type="Gene3D" id="3.40.50.1820">
    <property type="entry name" value="alpha/beta hydrolase"/>
    <property type="match status" value="1"/>
</dbReference>
<protein>
    <submittedName>
        <fullName evidence="3">Alpha/beta hydrolase</fullName>
    </submittedName>
</protein>
<proteinExistence type="predicted"/>
<dbReference type="PANTHER" id="PTHR43798:SF33">
    <property type="entry name" value="HYDROLASE, PUTATIVE (AFU_ORTHOLOGUE AFUA_2G14860)-RELATED"/>
    <property type="match status" value="1"/>
</dbReference>
<dbReference type="Proteomes" id="UP000996601">
    <property type="component" value="Unassembled WGS sequence"/>
</dbReference>
<keyword evidence="1" id="KW-0472">Membrane</keyword>
<comment type="caution">
    <text evidence="3">The sequence shown here is derived from an EMBL/GenBank/DDBJ whole genome shotgun (WGS) entry which is preliminary data.</text>
</comment>
<keyword evidence="4" id="KW-1185">Reference proteome</keyword>
<keyword evidence="1" id="KW-1133">Transmembrane helix</keyword>
<dbReference type="SUPFAM" id="SSF53474">
    <property type="entry name" value="alpha/beta-Hydrolases"/>
    <property type="match status" value="1"/>
</dbReference>
<feature type="transmembrane region" description="Helical" evidence="1">
    <location>
        <begin position="125"/>
        <end position="142"/>
    </location>
</feature>
<dbReference type="Pfam" id="PF12697">
    <property type="entry name" value="Abhydrolase_6"/>
    <property type="match status" value="1"/>
</dbReference>
<dbReference type="PANTHER" id="PTHR43798">
    <property type="entry name" value="MONOACYLGLYCEROL LIPASE"/>
    <property type="match status" value="1"/>
</dbReference>
<evidence type="ECO:0000313" key="4">
    <source>
        <dbReference type="Proteomes" id="UP000996601"/>
    </source>
</evidence>
<name>A0ABT1R1I0_9HYPH</name>
<dbReference type="PRINTS" id="PR00412">
    <property type="entry name" value="EPOXHYDRLASE"/>
</dbReference>
<dbReference type="InterPro" id="IPR000639">
    <property type="entry name" value="Epox_hydrolase-like"/>
</dbReference>
<dbReference type="InterPro" id="IPR029058">
    <property type="entry name" value="AB_hydrolase_fold"/>
</dbReference>
<organism evidence="3 4">
    <name type="scientific">Shinella lacus</name>
    <dbReference type="NCBI Taxonomy" id="2654216"/>
    <lineage>
        <taxon>Bacteria</taxon>
        <taxon>Pseudomonadati</taxon>
        <taxon>Pseudomonadota</taxon>
        <taxon>Alphaproteobacteria</taxon>
        <taxon>Hyphomicrobiales</taxon>
        <taxon>Rhizobiaceae</taxon>
        <taxon>Shinella</taxon>
    </lineage>
</organism>
<dbReference type="EMBL" id="WHSB02000001">
    <property type="protein sequence ID" value="MCQ4629030.1"/>
    <property type="molecule type" value="Genomic_DNA"/>
</dbReference>
<gene>
    <name evidence="3" type="ORF">GB927_003205</name>
</gene>
<dbReference type="InterPro" id="IPR000073">
    <property type="entry name" value="AB_hydrolase_1"/>
</dbReference>
<dbReference type="InterPro" id="IPR050266">
    <property type="entry name" value="AB_hydrolase_sf"/>
</dbReference>
<sequence>MVKDRRVIMNPSDAAGIGLVFDRFAPDGDARLVGGESGREHSALSIHYVGTAGWKDQSSGCVLLHGGSGDWRHFGANLDRLGERLAIVAPDLPGFGASDLPTGENLAAIADPIAGFVKALPWREITLVGFSFGALVAAAVAVKCRPARLMLISPAGFGAHTPEMADAREAAATAAKANGLRAGLAVNLGRIMLHRSPFLEDEPVLAMMEAMLRANRINVRRFSRREMIVDYLRLVDCPVRVLFGAFDPYHASVLPQRYAAIADACPGAEVTTVPNAAHWLMLETPGAFENALLQFCQKEVRDDDRLRPS</sequence>
<dbReference type="PRINTS" id="PR00111">
    <property type="entry name" value="ABHYDROLASE"/>
</dbReference>